<reference evidence="1" key="1">
    <citation type="submission" date="2020-03" db="EMBL/GenBank/DDBJ databases">
        <title>Castanea mollissima Vanexum genome sequencing.</title>
        <authorList>
            <person name="Staton M."/>
        </authorList>
    </citation>
    <scope>NUCLEOTIDE SEQUENCE</scope>
    <source>
        <tissue evidence="1">Leaf</tissue>
    </source>
</reference>
<accession>A0A8J4Q8A2</accession>
<evidence type="ECO:0000313" key="1">
    <source>
        <dbReference type="EMBL" id="KAF3944631.1"/>
    </source>
</evidence>
<comment type="caution">
    <text evidence="1">The sequence shown here is derived from an EMBL/GenBank/DDBJ whole genome shotgun (WGS) entry which is preliminary data.</text>
</comment>
<keyword evidence="2" id="KW-1185">Reference proteome</keyword>
<dbReference type="AlphaFoldDB" id="A0A8J4Q8A2"/>
<name>A0A8J4Q8A2_9ROSI</name>
<proteinExistence type="predicted"/>
<dbReference type="Proteomes" id="UP000737018">
    <property type="component" value="Unassembled WGS sequence"/>
</dbReference>
<dbReference type="EMBL" id="JRKL02012570">
    <property type="protein sequence ID" value="KAF3944631.1"/>
    <property type="molecule type" value="Genomic_DNA"/>
</dbReference>
<gene>
    <name evidence="1" type="ORF">CMV_028916</name>
</gene>
<organism evidence="1 2">
    <name type="scientific">Castanea mollissima</name>
    <name type="common">Chinese chestnut</name>
    <dbReference type="NCBI Taxonomy" id="60419"/>
    <lineage>
        <taxon>Eukaryota</taxon>
        <taxon>Viridiplantae</taxon>
        <taxon>Streptophyta</taxon>
        <taxon>Embryophyta</taxon>
        <taxon>Tracheophyta</taxon>
        <taxon>Spermatophyta</taxon>
        <taxon>Magnoliopsida</taxon>
        <taxon>eudicotyledons</taxon>
        <taxon>Gunneridae</taxon>
        <taxon>Pentapetalae</taxon>
        <taxon>rosids</taxon>
        <taxon>fabids</taxon>
        <taxon>Fagales</taxon>
        <taxon>Fagaceae</taxon>
        <taxon>Castanea</taxon>
    </lineage>
</organism>
<protein>
    <submittedName>
        <fullName evidence="1">Uncharacterized protein</fullName>
    </submittedName>
</protein>
<evidence type="ECO:0000313" key="2">
    <source>
        <dbReference type="Proteomes" id="UP000737018"/>
    </source>
</evidence>
<sequence length="109" mass="12884">MFLSNFNEGFLSNLCNVFIKWHLFYNNSFLPMLQREKSAREMEEKTTKRKIKAHEQYVEAREKAMKARDNERLCKLKLVVSWGFFCVCNVGCLFCFTSTKQNLRDLGLA</sequence>